<name>A0A0C3NTH9_PHLG1</name>
<comment type="catalytic activity">
    <reaction evidence="1">
        <text>ATP + H2O = ADP + phosphate + H(+)</text>
        <dbReference type="Rhea" id="RHEA:13065"/>
        <dbReference type="ChEBI" id="CHEBI:15377"/>
        <dbReference type="ChEBI" id="CHEBI:15378"/>
        <dbReference type="ChEBI" id="CHEBI:30616"/>
        <dbReference type="ChEBI" id="CHEBI:43474"/>
        <dbReference type="ChEBI" id="CHEBI:456216"/>
        <dbReference type="EC" id="5.6.2.3"/>
    </reaction>
</comment>
<dbReference type="Pfam" id="PF05970">
    <property type="entry name" value="PIF1"/>
    <property type="match status" value="1"/>
</dbReference>
<dbReference type="InterPro" id="IPR010285">
    <property type="entry name" value="DNA_helicase_pif1-like_DEAD"/>
</dbReference>
<gene>
    <name evidence="3" type="ORF">PHLGIDRAFT_43768</name>
</gene>
<keyword evidence="1" id="KW-0234">DNA repair</keyword>
<feature type="domain" description="DNA helicase Pif1-like DEAD-box helicase" evidence="2">
    <location>
        <begin position="7"/>
        <end position="65"/>
    </location>
</feature>
<comment type="similarity">
    <text evidence="1">Belongs to the helicase family.</text>
</comment>
<keyword evidence="4" id="KW-1185">Reference proteome</keyword>
<dbReference type="GO" id="GO:0006310">
    <property type="term" value="P:DNA recombination"/>
    <property type="evidence" value="ECO:0007669"/>
    <property type="project" value="UniProtKB-KW"/>
</dbReference>
<keyword evidence="1" id="KW-0227">DNA damage</keyword>
<sequence>GNDVRLAVTASTGIAAVNIGGSTLHSFAGVGLGKEDKEELRAKQELIYSDVYERWLRTEILIIDES</sequence>
<keyword evidence="1" id="KW-0547">Nucleotide-binding</keyword>
<evidence type="ECO:0000259" key="2">
    <source>
        <dbReference type="Pfam" id="PF05970"/>
    </source>
</evidence>
<accession>A0A0C3NTH9</accession>
<evidence type="ECO:0000313" key="3">
    <source>
        <dbReference type="EMBL" id="KIP08549.1"/>
    </source>
</evidence>
<feature type="non-terminal residue" evidence="3">
    <location>
        <position position="1"/>
    </location>
</feature>
<organism evidence="3 4">
    <name type="scientific">Phlebiopsis gigantea (strain 11061_1 CR5-6)</name>
    <name type="common">White-rot fungus</name>
    <name type="synonym">Peniophora gigantea</name>
    <dbReference type="NCBI Taxonomy" id="745531"/>
    <lineage>
        <taxon>Eukaryota</taxon>
        <taxon>Fungi</taxon>
        <taxon>Dikarya</taxon>
        <taxon>Basidiomycota</taxon>
        <taxon>Agaricomycotina</taxon>
        <taxon>Agaricomycetes</taxon>
        <taxon>Polyporales</taxon>
        <taxon>Phanerochaetaceae</taxon>
        <taxon>Phlebiopsis</taxon>
    </lineage>
</organism>
<dbReference type="Gene3D" id="3.40.50.300">
    <property type="entry name" value="P-loop containing nucleotide triphosphate hydrolases"/>
    <property type="match status" value="1"/>
</dbReference>
<dbReference type="OrthoDB" id="432234at2759"/>
<dbReference type="EC" id="5.6.2.3" evidence="1"/>
<keyword evidence="1" id="KW-0067">ATP-binding</keyword>
<evidence type="ECO:0000256" key="1">
    <source>
        <dbReference type="RuleBase" id="RU363044"/>
    </source>
</evidence>
<comment type="cofactor">
    <cofactor evidence="1">
        <name>Mg(2+)</name>
        <dbReference type="ChEBI" id="CHEBI:18420"/>
    </cofactor>
</comment>
<dbReference type="HOGENOM" id="CLU_187856_0_0_1"/>
<dbReference type="GO" id="GO:0000723">
    <property type="term" value="P:telomere maintenance"/>
    <property type="evidence" value="ECO:0007669"/>
    <property type="project" value="InterPro"/>
</dbReference>
<dbReference type="GO" id="GO:0006281">
    <property type="term" value="P:DNA repair"/>
    <property type="evidence" value="ECO:0007669"/>
    <property type="project" value="UniProtKB-KW"/>
</dbReference>
<dbReference type="EMBL" id="KN840478">
    <property type="protein sequence ID" value="KIP08549.1"/>
    <property type="molecule type" value="Genomic_DNA"/>
</dbReference>
<feature type="non-terminal residue" evidence="3">
    <location>
        <position position="66"/>
    </location>
</feature>
<dbReference type="GO" id="GO:0005524">
    <property type="term" value="F:ATP binding"/>
    <property type="evidence" value="ECO:0007669"/>
    <property type="project" value="UniProtKB-KW"/>
</dbReference>
<dbReference type="GO" id="GO:0043139">
    <property type="term" value="F:5'-3' DNA helicase activity"/>
    <property type="evidence" value="ECO:0007669"/>
    <property type="project" value="UniProtKB-EC"/>
</dbReference>
<keyword evidence="1" id="KW-0233">DNA recombination</keyword>
<dbReference type="STRING" id="745531.A0A0C3NTH9"/>
<dbReference type="InterPro" id="IPR027417">
    <property type="entry name" value="P-loop_NTPase"/>
</dbReference>
<dbReference type="Proteomes" id="UP000053257">
    <property type="component" value="Unassembled WGS sequence"/>
</dbReference>
<proteinExistence type="inferred from homology"/>
<keyword evidence="1" id="KW-0378">Hydrolase</keyword>
<dbReference type="AlphaFoldDB" id="A0A0C3NTH9"/>
<dbReference type="GO" id="GO:0016887">
    <property type="term" value="F:ATP hydrolysis activity"/>
    <property type="evidence" value="ECO:0007669"/>
    <property type="project" value="RHEA"/>
</dbReference>
<evidence type="ECO:0000313" key="4">
    <source>
        <dbReference type="Proteomes" id="UP000053257"/>
    </source>
</evidence>
<protein>
    <recommendedName>
        <fullName evidence="1">ATP-dependent DNA helicase</fullName>
        <ecNumber evidence="1">5.6.2.3</ecNumber>
    </recommendedName>
</protein>
<reference evidence="3 4" key="1">
    <citation type="journal article" date="2014" name="PLoS Genet.">
        <title>Analysis of the Phlebiopsis gigantea genome, transcriptome and secretome provides insight into its pioneer colonization strategies of wood.</title>
        <authorList>
            <person name="Hori C."/>
            <person name="Ishida T."/>
            <person name="Igarashi K."/>
            <person name="Samejima M."/>
            <person name="Suzuki H."/>
            <person name="Master E."/>
            <person name="Ferreira P."/>
            <person name="Ruiz-Duenas F.J."/>
            <person name="Held B."/>
            <person name="Canessa P."/>
            <person name="Larrondo L.F."/>
            <person name="Schmoll M."/>
            <person name="Druzhinina I.S."/>
            <person name="Kubicek C.P."/>
            <person name="Gaskell J.A."/>
            <person name="Kersten P."/>
            <person name="St John F."/>
            <person name="Glasner J."/>
            <person name="Sabat G."/>
            <person name="Splinter BonDurant S."/>
            <person name="Syed K."/>
            <person name="Yadav J."/>
            <person name="Mgbeahuruike A.C."/>
            <person name="Kovalchuk A."/>
            <person name="Asiegbu F.O."/>
            <person name="Lackner G."/>
            <person name="Hoffmeister D."/>
            <person name="Rencoret J."/>
            <person name="Gutierrez A."/>
            <person name="Sun H."/>
            <person name="Lindquist E."/>
            <person name="Barry K."/>
            <person name="Riley R."/>
            <person name="Grigoriev I.V."/>
            <person name="Henrissat B."/>
            <person name="Kues U."/>
            <person name="Berka R.M."/>
            <person name="Martinez A.T."/>
            <person name="Covert S.F."/>
            <person name="Blanchette R.A."/>
            <person name="Cullen D."/>
        </authorList>
    </citation>
    <scope>NUCLEOTIDE SEQUENCE [LARGE SCALE GENOMIC DNA]</scope>
    <source>
        <strain evidence="3 4">11061_1 CR5-6</strain>
    </source>
</reference>
<keyword evidence="1" id="KW-0347">Helicase</keyword>